<reference evidence="8" key="1">
    <citation type="journal article" date="2006" name="Science">
        <title>Phytophthora genome sequences uncover evolutionary origins and mechanisms of pathogenesis.</title>
        <authorList>
            <person name="Tyler B.M."/>
            <person name="Tripathy S."/>
            <person name="Zhang X."/>
            <person name="Dehal P."/>
            <person name="Jiang R.H."/>
            <person name="Aerts A."/>
            <person name="Arredondo F.D."/>
            <person name="Baxter L."/>
            <person name="Bensasson D."/>
            <person name="Beynon J.L."/>
            <person name="Chapman J."/>
            <person name="Damasceno C.M."/>
            <person name="Dorrance A.E."/>
            <person name="Dou D."/>
            <person name="Dickerman A.W."/>
            <person name="Dubchak I.L."/>
            <person name="Garbelotto M."/>
            <person name="Gijzen M."/>
            <person name="Gordon S.G."/>
            <person name="Govers F."/>
            <person name="Grunwald N.J."/>
            <person name="Huang W."/>
            <person name="Ivors K.L."/>
            <person name="Jones R.W."/>
            <person name="Kamoun S."/>
            <person name="Krampis K."/>
            <person name="Lamour K.H."/>
            <person name="Lee M.K."/>
            <person name="McDonald W.H."/>
            <person name="Medina M."/>
            <person name="Meijer H.J."/>
            <person name="Nordberg E.K."/>
            <person name="Maclean D.J."/>
            <person name="Ospina-Giraldo M.D."/>
            <person name="Morris P.F."/>
            <person name="Phuntumart V."/>
            <person name="Putnam N.H."/>
            <person name="Rash S."/>
            <person name="Rose J.K."/>
            <person name="Sakihama Y."/>
            <person name="Salamov A.A."/>
            <person name="Savidor A."/>
            <person name="Scheuring C.F."/>
            <person name="Smith B.M."/>
            <person name="Sobral B.W."/>
            <person name="Terry A."/>
            <person name="Torto-Alalibo T.A."/>
            <person name="Win J."/>
            <person name="Xu Z."/>
            <person name="Zhang H."/>
            <person name="Grigoriev I.V."/>
            <person name="Rokhsar D.S."/>
            <person name="Boore J.L."/>
        </authorList>
    </citation>
    <scope>NUCLEOTIDE SEQUENCE [LARGE SCALE GENOMIC DNA]</scope>
    <source>
        <strain evidence="8">Pr102</strain>
    </source>
</reference>
<evidence type="ECO:0000313" key="8">
    <source>
        <dbReference type="Proteomes" id="UP000005238"/>
    </source>
</evidence>
<dbReference type="HOGENOM" id="CLU_041097_1_0_1"/>
<dbReference type="GO" id="GO:0008270">
    <property type="term" value="F:zinc ion binding"/>
    <property type="evidence" value="ECO:0007669"/>
    <property type="project" value="UniProtKB-KW"/>
</dbReference>
<dbReference type="Gene3D" id="3.30.40.10">
    <property type="entry name" value="Zinc/RING finger domain, C3HC4 (zinc finger)"/>
    <property type="match status" value="1"/>
</dbReference>
<dbReference type="EMBL" id="DS566031">
    <property type="status" value="NOT_ANNOTATED_CDS"/>
    <property type="molecule type" value="Genomic_DNA"/>
</dbReference>
<evidence type="ECO:0000313" key="7">
    <source>
        <dbReference type="EnsemblProtists" id="Phyra78742"/>
    </source>
</evidence>
<evidence type="ECO:0000256" key="4">
    <source>
        <dbReference type="PROSITE-ProRule" id="PRU00091"/>
    </source>
</evidence>
<dbReference type="Pfam" id="PF01363">
    <property type="entry name" value="FYVE"/>
    <property type="match status" value="1"/>
</dbReference>
<dbReference type="VEuPathDB" id="FungiDB:KRP23_15196"/>
<keyword evidence="8" id="KW-1185">Reference proteome</keyword>
<dbReference type="InterPro" id="IPR013083">
    <property type="entry name" value="Znf_RING/FYVE/PHD"/>
</dbReference>
<dbReference type="InterPro" id="IPR023393">
    <property type="entry name" value="START-like_dom_sf"/>
</dbReference>
<dbReference type="SUPFAM" id="SSF57903">
    <property type="entry name" value="FYVE/PHD zinc finger"/>
    <property type="match status" value="1"/>
</dbReference>
<dbReference type="PANTHER" id="PTHR23164:SF29">
    <property type="entry name" value="E3 UBIQUITIN-PROTEIN LIGASE PIB1"/>
    <property type="match status" value="1"/>
</dbReference>
<keyword evidence="3" id="KW-0862">Zinc</keyword>
<evidence type="ECO:0000256" key="1">
    <source>
        <dbReference type="ARBA" id="ARBA00022723"/>
    </source>
</evidence>
<feature type="region of interest" description="Disordered" evidence="5">
    <location>
        <begin position="1"/>
        <end position="46"/>
    </location>
</feature>
<dbReference type="Proteomes" id="UP000005238">
    <property type="component" value="Unassembled WGS sequence"/>
</dbReference>
<feature type="domain" description="FYVE-type" evidence="6">
    <location>
        <begin position="303"/>
        <end position="364"/>
    </location>
</feature>
<evidence type="ECO:0000256" key="3">
    <source>
        <dbReference type="ARBA" id="ARBA00022833"/>
    </source>
</evidence>
<organism evidence="7 8">
    <name type="scientific">Phytophthora ramorum</name>
    <name type="common">Sudden oak death agent</name>
    <dbReference type="NCBI Taxonomy" id="164328"/>
    <lineage>
        <taxon>Eukaryota</taxon>
        <taxon>Sar</taxon>
        <taxon>Stramenopiles</taxon>
        <taxon>Oomycota</taxon>
        <taxon>Peronosporomycetes</taxon>
        <taxon>Peronosporales</taxon>
        <taxon>Peronosporaceae</taxon>
        <taxon>Phytophthora</taxon>
    </lineage>
</organism>
<accession>H3GPT0</accession>
<evidence type="ECO:0000256" key="5">
    <source>
        <dbReference type="SAM" id="MobiDB-lite"/>
    </source>
</evidence>
<dbReference type="VEuPathDB" id="FungiDB:KRP23_15195"/>
<keyword evidence="2 4" id="KW-0863">Zinc-finger</keyword>
<dbReference type="AlphaFoldDB" id="H3GPT0"/>
<evidence type="ECO:0000259" key="6">
    <source>
        <dbReference type="PROSITE" id="PS50178"/>
    </source>
</evidence>
<dbReference type="PROSITE" id="PS50178">
    <property type="entry name" value="ZF_FYVE"/>
    <property type="match status" value="1"/>
</dbReference>
<dbReference type="InterPro" id="IPR011011">
    <property type="entry name" value="Znf_FYVE_PHD"/>
</dbReference>
<proteinExistence type="predicted"/>
<dbReference type="eggNOG" id="ENOG502SKEQ">
    <property type="taxonomic scope" value="Eukaryota"/>
</dbReference>
<protein>
    <recommendedName>
        <fullName evidence="6">FYVE-type domain-containing protein</fullName>
    </recommendedName>
</protein>
<sequence length="401" mass="44646">MSPTNLSFRSSMSRQPGDTAVQLNRSQRSSNPPPESSLSRSRVGPQRIADAVQLSPERKAEMLQHMEDSEQHVVNSMLGDEASLTLWKLRMRKKGIAYYVDENVGKGLTRFCCVGVTDAPVVEIMKMFMVSNTEMLLKNVRIMYRNVQEAKILSVLKPATVVNPMQSVYIRYASFDTPILMSGRDICVCVSTNMITLSDGSTVGYCLWDSVDIPGCPDRSATDKIIRSKMWHSGFFFLNSGMRNAVTKVCYLINVEIGGVVPQLLGRIHMTIFGGNCRRVCKHYRKRTLDPETFTHLDDWTPKSGAKACNVCGRSFNALAKKYNCVRCGEVVCGRGCFFKEEVSVPGAMVTRVRICQSCLEYTGMLTTNLQAIAARGNLNSNGSGVRDLLRHNSDSSRIFP</sequence>
<dbReference type="VEuPathDB" id="FungiDB:KRP22_1967"/>
<dbReference type="SUPFAM" id="SSF55961">
    <property type="entry name" value="Bet v1-like"/>
    <property type="match status" value="1"/>
</dbReference>
<reference evidence="7" key="2">
    <citation type="submission" date="2015-06" db="UniProtKB">
        <authorList>
            <consortium name="EnsemblProtists"/>
        </authorList>
    </citation>
    <scope>IDENTIFICATION</scope>
    <source>
        <strain evidence="7">Pr102</strain>
    </source>
</reference>
<dbReference type="EnsemblProtists" id="Phyra78742">
    <property type="protein sequence ID" value="Phyra78742"/>
    <property type="gene ID" value="Phyra78742"/>
</dbReference>
<evidence type="ECO:0000256" key="2">
    <source>
        <dbReference type="ARBA" id="ARBA00022771"/>
    </source>
</evidence>
<dbReference type="Gene3D" id="3.30.530.20">
    <property type="match status" value="1"/>
</dbReference>
<dbReference type="STRING" id="164328.H3GPT0"/>
<dbReference type="InterPro" id="IPR000306">
    <property type="entry name" value="Znf_FYVE"/>
</dbReference>
<name>H3GPT0_PHYRM</name>
<dbReference type="SMART" id="SM00064">
    <property type="entry name" value="FYVE"/>
    <property type="match status" value="1"/>
</dbReference>
<keyword evidence="1" id="KW-0479">Metal-binding</keyword>
<feature type="compositionally biased region" description="Polar residues" evidence="5">
    <location>
        <begin position="1"/>
        <end position="40"/>
    </location>
</feature>
<dbReference type="PANTHER" id="PTHR23164">
    <property type="entry name" value="EARLY ENDOSOME ANTIGEN 1"/>
    <property type="match status" value="1"/>
</dbReference>
<dbReference type="InterPro" id="IPR017455">
    <property type="entry name" value="Znf_FYVE-rel"/>
</dbReference>
<dbReference type="InParanoid" id="H3GPT0"/>
<dbReference type="OMA" id="RFCCVGQ"/>